<evidence type="ECO:0000313" key="3">
    <source>
        <dbReference type="Proteomes" id="UP001140094"/>
    </source>
</evidence>
<dbReference type="SUPFAM" id="SSF51045">
    <property type="entry name" value="WW domain"/>
    <property type="match status" value="1"/>
</dbReference>
<dbReference type="Proteomes" id="UP001140094">
    <property type="component" value="Unassembled WGS sequence"/>
</dbReference>
<feature type="compositionally biased region" description="Pro residues" evidence="1">
    <location>
        <begin position="128"/>
        <end position="141"/>
    </location>
</feature>
<dbReference type="OrthoDB" id="5590685at2759"/>
<keyword evidence="3" id="KW-1185">Reference proteome</keyword>
<dbReference type="AlphaFoldDB" id="A0A9W8LRD3"/>
<sequence length="331" mass="38587">MSSSANLGAPPFGFIKRYDPLTGYDFYVNIYTGTSQWTFPRASAYTLSEMYNGPNGMQYECFDPEAILPPHGYDNYEQLVRSRGYDQQYQQRHPYPQVQDSAYLHPTPYTLPFPYPEQHQSHGQMQAPPQPPPQQRQPQPPQQQQQQQPQQPPPQQQQLQPQQQPQTQTQQQQPLQRRKEPAEQPPQGLNGHGLHHTNSHHNNTHQHRRSSARRSHSTNHNSHHRHHHRHSSYQLQPAPSPQPPPTQPHPRAQQSSSQLRPQSEDGKRTRTKKRSSFMKEYSKFAGILASGLAVIGLHKYMDEHEEHGVFPQYENNSHNYFSDDRWQHYNH</sequence>
<name>A0A9W8LRD3_9FUNG</name>
<proteinExistence type="predicted"/>
<evidence type="ECO:0008006" key="4">
    <source>
        <dbReference type="Google" id="ProtNLM"/>
    </source>
</evidence>
<accession>A0A9W8LRD3</accession>
<feature type="compositionally biased region" description="Basic residues" evidence="1">
    <location>
        <begin position="193"/>
        <end position="231"/>
    </location>
</feature>
<comment type="caution">
    <text evidence="2">The sequence shown here is derived from an EMBL/GenBank/DDBJ whole genome shotgun (WGS) entry which is preliminary data.</text>
</comment>
<organism evidence="2 3">
    <name type="scientific">Coemansia guatemalensis</name>
    <dbReference type="NCBI Taxonomy" id="2761395"/>
    <lineage>
        <taxon>Eukaryota</taxon>
        <taxon>Fungi</taxon>
        <taxon>Fungi incertae sedis</taxon>
        <taxon>Zoopagomycota</taxon>
        <taxon>Kickxellomycotina</taxon>
        <taxon>Kickxellomycetes</taxon>
        <taxon>Kickxellales</taxon>
        <taxon>Kickxellaceae</taxon>
        <taxon>Coemansia</taxon>
    </lineage>
</organism>
<dbReference type="InterPro" id="IPR036020">
    <property type="entry name" value="WW_dom_sf"/>
</dbReference>
<evidence type="ECO:0000313" key="2">
    <source>
        <dbReference type="EMBL" id="KAJ2801974.1"/>
    </source>
</evidence>
<gene>
    <name evidence="2" type="ORF">H4R20_003459</name>
</gene>
<feature type="compositionally biased region" description="Low complexity" evidence="1">
    <location>
        <begin position="156"/>
        <end position="175"/>
    </location>
</feature>
<evidence type="ECO:0000256" key="1">
    <source>
        <dbReference type="SAM" id="MobiDB-lite"/>
    </source>
</evidence>
<protein>
    <recommendedName>
        <fullName evidence="4">WW domain-containing protein</fullName>
    </recommendedName>
</protein>
<dbReference type="Gene3D" id="2.20.70.10">
    <property type="match status" value="1"/>
</dbReference>
<feature type="compositionally biased region" description="Pro residues" evidence="1">
    <location>
        <begin position="238"/>
        <end position="248"/>
    </location>
</feature>
<reference evidence="2" key="1">
    <citation type="submission" date="2022-07" db="EMBL/GenBank/DDBJ databases">
        <title>Phylogenomic reconstructions and comparative analyses of Kickxellomycotina fungi.</title>
        <authorList>
            <person name="Reynolds N.K."/>
            <person name="Stajich J.E."/>
            <person name="Barry K."/>
            <person name="Grigoriev I.V."/>
            <person name="Crous P."/>
            <person name="Smith M.E."/>
        </authorList>
    </citation>
    <scope>NUCLEOTIDE SEQUENCE</scope>
    <source>
        <strain evidence="2">NRRL 1565</strain>
    </source>
</reference>
<dbReference type="EMBL" id="JANBUO010000728">
    <property type="protein sequence ID" value="KAJ2801974.1"/>
    <property type="molecule type" value="Genomic_DNA"/>
</dbReference>
<feature type="region of interest" description="Disordered" evidence="1">
    <location>
        <begin position="86"/>
        <end position="277"/>
    </location>
</feature>